<dbReference type="GO" id="GO:0004519">
    <property type="term" value="F:endonuclease activity"/>
    <property type="evidence" value="ECO:0007669"/>
    <property type="project" value="UniProtKB-KW"/>
</dbReference>
<dbReference type="SUPFAM" id="SSF56219">
    <property type="entry name" value="DNase I-like"/>
    <property type="match status" value="1"/>
</dbReference>
<evidence type="ECO:0000259" key="2">
    <source>
        <dbReference type="Pfam" id="PF03372"/>
    </source>
</evidence>
<feature type="domain" description="Endonuclease/exonuclease/phosphatase" evidence="2">
    <location>
        <begin position="104"/>
        <end position="312"/>
    </location>
</feature>
<dbReference type="RefSeq" id="WP_167546830.1">
    <property type="nucleotide sequence ID" value="NZ_CP036264.1"/>
</dbReference>
<accession>A0A5B9MCS6</accession>
<dbReference type="KEGG" id="smam:Mal15_31010"/>
<keyword evidence="3" id="KW-0540">Nuclease</keyword>
<dbReference type="GO" id="GO:0004527">
    <property type="term" value="F:exonuclease activity"/>
    <property type="evidence" value="ECO:0007669"/>
    <property type="project" value="UniProtKB-KW"/>
</dbReference>
<feature type="transmembrane region" description="Helical" evidence="1">
    <location>
        <begin position="43"/>
        <end position="63"/>
    </location>
</feature>
<sequence length="324" mass="35940">MPGLIDWIGKLARFLARIGVIAVLLGTSATLPARWFWFSDLLASLRIQQLIAAGITVLFCLLVKQFRLALIGSICISVHLVPMMPELVPAAVSGPAGNAPLRLMTMNVLTRNQDYQRVVDEIRQVDPDLVAVLELSSGLNGYLSNGLADVYPHAVSSPEDTGNFGIGVFSKRPFDEARMFQLNENITSIEVVCDGNLIVATHPLPPMGSRGFRSRNEHLTLLAERMVRHRHDFPERSVAVLGDFNVTPWSPHFRRFQRESGLIRAKLGIAVMPTWYARDSSFPFGLVLDHIFISDSLRCVDYRVGRDVGSDHRSVSVALTHTKS</sequence>
<evidence type="ECO:0000313" key="3">
    <source>
        <dbReference type="EMBL" id="QEF99042.1"/>
    </source>
</evidence>
<feature type="transmembrane region" description="Helical" evidence="1">
    <location>
        <begin position="14"/>
        <end position="37"/>
    </location>
</feature>
<keyword evidence="3" id="KW-0269">Exonuclease</keyword>
<keyword evidence="3" id="KW-0255">Endonuclease</keyword>
<evidence type="ECO:0000313" key="4">
    <source>
        <dbReference type="Proteomes" id="UP000321353"/>
    </source>
</evidence>
<evidence type="ECO:0000256" key="1">
    <source>
        <dbReference type="SAM" id="Phobius"/>
    </source>
</evidence>
<dbReference type="InterPro" id="IPR005135">
    <property type="entry name" value="Endo/exonuclease/phosphatase"/>
</dbReference>
<dbReference type="Gene3D" id="3.60.10.10">
    <property type="entry name" value="Endonuclease/exonuclease/phosphatase"/>
    <property type="match status" value="1"/>
</dbReference>
<name>A0A5B9MCS6_9BACT</name>
<gene>
    <name evidence="3" type="ORF">Mal15_31010</name>
</gene>
<keyword evidence="3" id="KW-0378">Hydrolase</keyword>
<protein>
    <submittedName>
        <fullName evidence="3">Endonuclease/Exonuclease/phosphatase family protein</fullName>
    </submittedName>
</protein>
<keyword evidence="1" id="KW-0812">Transmembrane</keyword>
<keyword evidence="1" id="KW-1133">Transmembrane helix</keyword>
<dbReference type="Pfam" id="PF03372">
    <property type="entry name" value="Exo_endo_phos"/>
    <property type="match status" value="1"/>
</dbReference>
<dbReference type="AlphaFoldDB" id="A0A5B9MCS6"/>
<organism evidence="3 4">
    <name type="scientific">Stieleria maiorica</name>
    <dbReference type="NCBI Taxonomy" id="2795974"/>
    <lineage>
        <taxon>Bacteria</taxon>
        <taxon>Pseudomonadati</taxon>
        <taxon>Planctomycetota</taxon>
        <taxon>Planctomycetia</taxon>
        <taxon>Pirellulales</taxon>
        <taxon>Pirellulaceae</taxon>
        <taxon>Stieleria</taxon>
    </lineage>
</organism>
<keyword evidence="1" id="KW-0472">Membrane</keyword>
<dbReference type="Proteomes" id="UP000321353">
    <property type="component" value="Chromosome"/>
</dbReference>
<dbReference type="InterPro" id="IPR036691">
    <property type="entry name" value="Endo/exonu/phosph_ase_sf"/>
</dbReference>
<dbReference type="EMBL" id="CP036264">
    <property type="protein sequence ID" value="QEF99042.1"/>
    <property type="molecule type" value="Genomic_DNA"/>
</dbReference>
<proteinExistence type="predicted"/>
<reference evidence="3 4" key="1">
    <citation type="submission" date="2019-02" db="EMBL/GenBank/DDBJ databases">
        <title>Planctomycetal bacteria perform biofilm scaping via a novel small molecule.</title>
        <authorList>
            <person name="Jeske O."/>
            <person name="Boedeker C."/>
            <person name="Wiegand S."/>
            <person name="Breitling P."/>
            <person name="Kallscheuer N."/>
            <person name="Jogler M."/>
            <person name="Rohde M."/>
            <person name="Petersen J."/>
            <person name="Medema M.H."/>
            <person name="Surup F."/>
            <person name="Jogler C."/>
        </authorList>
    </citation>
    <scope>NUCLEOTIDE SEQUENCE [LARGE SCALE GENOMIC DNA]</scope>
    <source>
        <strain evidence="3 4">Mal15</strain>
    </source>
</reference>
<keyword evidence="4" id="KW-1185">Reference proteome</keyword>